<keyword evidence="6" id="KW-1185">Reference proteome</keyword>
<evidence type="ECO:0000313" key="6">
    <source>
        <dbReference type="Proteomes" id="UP000000305"/>
    </source>
</evidence>
<accession>E9HIY7</accession>
<dbReference type="InParanoid" id="E9HIY7"/>
<dbReference type="PANTHER" id="PTHR24251">
    <property type="entry name" value="OVOCHYMASE-RELATED"/>
    <property type="match status" value="1"/>
</dbReference>
<dbReference type="OrthoDB" id="9971251at2759"/>
<dbReference type="InterPro" id="IPR035914">
    <property type="entry name" value="Sperma_CUB_dom_sf"/>
</dbReference>
<keyword evidence="1" id="KW-0677">Repeat</keyword>
<keyword evidence="2 3" id="KW-1015">Disulfide bond</keyword>
<dbReference type="Gene3D" id="2.60.120.290">
    <property type="entry name" value="Spermadhesin, CUB domain"/>
    <property type="match status" value="2"/>
</dbReference>
<feature type="disulfide bond" evidence="3">
    <location>
        <begin position="2"/>
        <end position="29"/>
    </location>
</feature>
<dbReference type="Proteomes" id="UP000000305">
    <property type="component" value="Unassembled WGS sequence"/>
</dbReference>
<evidence type="ECO:0000256" key="2">
    <source>
        <dbReference type="ARBA" id="ARBA00023157"/>
    </source>
</evidence>
<feature type="disulfide bond" evidence="3">
    <location>
        <begin position="129"/>
        <end position="156"/>
    </location>
</feature>
<reference evidence="5 6" key="1">
    <citation type="journal article" date="2011" name="Science">
        <title>The ecoresponsive genome of Daphnia pulex.</title>
        <authorList>
            <person name="Colbourne J.K."/>
            <person name="Pfrender M.E."/>
            <person name="Gilbert D."/>
            <person name="Thomas W.K."/>
            <person name="Tucker A."/>
            <person name="Oakley T.H."/>
            <person name="Tokishita S."/>
            <person name="Aerts A."/>
            <person name="Arnold G.J."/>
            <person name="Basu M.K."/>
            <person name="Bauer D.J."/>
            <person name="Caceres C.E."/>
            <person name="Carmel L."/>
            <person name="Casola C."/>
            <person name="Choi J.H."/>
            <person name="Detter J.C."/>
            <person name="Dong Q."/>
            <person name="Dusheyko S."/>
            <person name="Eads B.D."/>
            <person name="Frohlich T."/>
            <person name="Geiler-Samerotte K.A."/>
            <person name="Gerlach D."/>
            <person name="Hatcher P."/>
            <person name="Jogdeo S."/>
            <person name="Krijgsveld J."/>
            <person name="Kriventseva E.V."/>
            <person name="Kultz D."/>
            <person name="Laforsch C."/>
            <person name="Lindquist E."/>
            <person name="Lopez J."/>
            <person name="Manak J.R."/>
            <person name="Muller J."/>
            <person name="Pangilinan J."/>
            <person name="Patwardhan R.P."/>
            <person name="Pitluck S."/>
            <person name="Pritham E.J."/>
            <person name="Rechtsteiner A."/>
            <person name="Rho M."/>
            <person name="Rogozin I.B."/>
            <person name="Sakarya O."/>
            <person name="Salamov A."/>
            <person name="Schaack S."/>
            <person name="Shapiro H."/>
            <person name="Shiga Y."/>
            <person name="Skalitzky C."/>
            <person name="Smith Z."/>
            <person name="Souvorov A."/>
            <person name="Sung W."/>
            <person name="Tang Z."/>
            <person name="Tsuchiya D."/>
            <person name="Tu H."/>
            <person name="Vos H."/>
            <person name="Wang M."/>
            <person name="Wolf Y.I."/>
            <person name="Yamagata H."/>
            <person name="Yamada T."/>
            <person name="Ye Y."/>
            <person name="Shaw J.R."/>
            <person name="Andrews J."/>
            <person name="Crease T.J."/>
            <person name="Tang H."/>
            <person name="Lucas S.M."/>
            <person name="Robertson H.M."/>
            <person name="Bork P."/>
            <person name="Koonin E.V."/>
            <person name="Zdobnov E.M."/>
            <person name="Grigoriev I.V."/>
            <person name="Lynch M."/>
            <person name="Boore J.L."/>
        </authorList>
    </citation>
    <scope>NUCLEOTIDE SEQUENCE [LARGE SCALE GENOMIC DNA]</scope>
</reference>
<dbReference type="InterPro" id="IPR000859">
    <property type="entry name" value="CUB_dom"/>
</dbReference>
<sequence length="262" mass="28306">MCGNATSATTGVIQSPNFPGDYGNDSRTCIVTITAPADWMIQLKFSTFNVETGSDSVYANDGLMYLMSPTTGNTIPALVPAATNAMSIYFSTSVSSKPSSAVYNWQATLSVTSQGSSCSTQDPVGCSMCRNVTSSGSGVVQSPNFPARYPNSFTQCFLTMIVPAGKRIQLTFTTFNLESDRSSIYVSDSEMYYLEGATGSAIPAVVTARSNKMFLTFNFDGRDLTNSATYNWQATYTVVLTLQVNNSNDEENEWLLDFGADY</sequence>
<feature type="domain" description="CUB" evidence="4">
    <location>
        <begin position="129"/>
        <end position="239"/>
    </location>
</feature>
<feature type="domain" description="CUB" evidence="4">
    <location>
        <begin position="2"/>
        <end position="112"/>
    </location>
</feature>
<dbReference type="SMART" id="SM00042">
    <property type="entry name" value="CUB"/>
    <property type="match status" value="2"/>
</dbReference>
<protein>
    <recommendedName>
        <fullName evidence="4">CUB domain-containing protein</fullName>
    </recommendedName>
</protein>
<gene>
    <name evidence="5" type="ORF">DAPPUDRAFT_260329</name>
</gene>
<evidence type="ECO:0000259" key="4">
    <source>
        <dbReference type="PROSITE" id="PS01180"/>
    </source>
</evidence>
<dbReference type="GO" id="GO:0038024">
    <property type="term" value="F:cargo receptor activity"/>
    <property type="evidence" value="ECO:0000318"/>
    <property type="project" value="GO_Central"/>
</dbReference>
<dbReference type="CDD" id="cd00041">
    <property type="entry name" value="CUB"/>
    <property type="match status" value="2"/>
</dbReference>
<evidence type="ECO:0000256" key="1">
    <source>
        <dbReference type="ARBA" id="ARBA00022737"/>
    </source>
</evidence>
<evidence type="ECO:0000313" key="5">
    <source>
        <dbReference type="EMBL" id="EFX68307.1"/>
    </source>
</evidence>
<dbReference type="PROSITE" id="PS01180">
    <property type="entry name" value="CUB"/>
    <property type="match status" value="2"/>
</dbReference>
<organism evidence="5 6">
    <name type="scientific">Daphnia pulex</name>
    <name type="common">Water flea</name>
    <dbReference type="NCBI Taxonomy" id="6669"/>
    <lineage>
        <taxon>Eukaryota</taxon>
        <taxon>Metazoa</taxon>
        <taxon>Ecdysozoa</taxon>
        <taxon>Arthropoda</taxon>
        <taxon>Crustacea</taxon>
        <taxon>Branchiopoda</taxon>
        <taxon>Diplostraca</taxon>
        <taxon>Cladocera</taxon>
        <taxon>Anomopoda</taxon>
        <taxon>Daphniidae</taxon>
        <taxon>Daphnia</taxon>
    </lineage>
</organism>
<name>E9HIY7_DAPPU</name>
<dbReference type="PhylomeDB" id="E9HIY7"/>
<dbReference type="STRING" id="6669.E9HIY7"/>
<dbReference type="EMBL" id="GL732658">
    <property type="protein sequence ID" value="EFX68307.1"/>
    <property type="molecule type" value="Genomic_DNA"/>
</dbReference>
<dbReference type="KEGG" id="dpx:DAPPUDRAFT_260329"/>
<dbReference type="Pfam" id="PF00431">
    <property type="entry name" value="CUB"/>
    <property type="match status" value="2"/>
</dbReference>
<evidence type="ECO:0000256" key="3">
    <source>
        <dbReference type="PROSITE-ProRule" id="PRU00059"/>
    </source>
</evidence>
<dbReference type="AlphaFoldDB" id="E9HIY7"/>
<dbReference type="HOGENOM" id="CLU_1062679_0_0_1"/>
<proteinExistence type="predicted"/>
<comment type="caution">
    <text evidence="3">Lacks conserved residue(s) required for the propagation of feature annotation.</text>
</comment>
<dbReference type="SUPFAM" id="SSF49854">
    <property type="entry name" value="Spermadhesin, CUB domain"/>
    <property type="match status" value="2"/>
</dbReference>
<dbReference type="PANTHER" id="PTHR24251:SF52">
    <property type="entry name" value="CUB DOMAIN-CONTAINING PROTEIN"/>
    <property type="match status" value="1"/>
</dbReference>
<dbReference type="eggNOG" id="KOG3714">
    <property type="taxonomic scope" value="Eukaryota"/>
</dbReference>